<dbReference type="EMBL" id="LCCA01000049">
    <property type="protein sequence ID" value="KKS20599.1"/>
    <property type="molecule type" value="Genomic_DNA"/>
</dbReference>
<gene>
    <name evidence="1" type="ORF">UU80_C0049G0001</name>
</gene>
<evidence type="ECO:0000313" key="1">
    <source>
        <dbReference type="EMBL" id="KKS20599.1"/>
    </source>
</evidence>
<proteinExistence type="predicted"/>
<evidence type="ECO:0000313" key="2">
    <source>
        <dbReference type="Proteomes" id="UP000034920"/>
    </source>
</evidence>
<protein>
    <submittedName>
        <fullName evidence="1">Uncharacterized protein</fullName>
    </submittedName>
</protein>
<name>A0A0G0X6D0_UNCKA</name>
<accession>A0A0G0X6D0</accession>
<organism evidence="1 2">
    <name type="scientific">candidate division WWE3 bacterium GW2011_GWA1_41_8</name>
    <dbReference type="NCBI Taxonomy" id="1619103"/>
    <lineage>
        <taxon>Bacteria</taxon>
        <taxon>Katanobacteria</taxon>
    </lineage>
</organism>
<comment type="caution">
    <text evidence="1">The sequence shown here is derived from an EMBL/GenBank/DDBJ whole genome shotgun (WGS) entry which is preliminary data.</text>
</comment>
<reference evidence="1 2" key="1">
    <citation type="journal article" date="2015" name="Nature">
        <title>rRNA introns, odd ribosomes, and small enigmatic genomes across a large radiation of phyla.</title>
        <authorList>
            <person name="Brown C.T."/>
            <person name="Hug L.A."/>
            <person name="Thomas B.C."/>
            <person name="Sharon I."/>
            <person name="Castelle C.J."/>
            <person name="Singh A."/>
            <person name="Wilkins M.J."/>
            <person name="Williams K.H."/>
            <person name="Banfield J.F."/>
        </authorList>
    </citation>
    <scope>NUCLEOTIDE SEQUENCE [LARGE SCALE GENOMIC DNA]</scope>
</reference>
<sequence length="483" mass="48522">MDVYFGGTATASAQARIQANGQIFVTPTSALDTAIDLTDSELTNAISLADNNITGTTYSILATSGNLTLDASAILALDGATSITFTDGGTLYSTFTAVNTDDFNIDAAGGDIVFNNDDVLNIGGSGDDVTFNAIGDDTANANGALVNSDNDLYIEGNLEVDGAIYQANNQVCDSSGNCLGGSGGSKWVINSGAISPFSTTLDVLIGGTATNSAKFAFMNVIGSNTPTASVSAGAAGATYLTSTGTLASTAMQPMTIGTSDSGNITLNSGTGRIILSDNDLINIGGISASTNAISDSGATINFAANDDDLYIEDVLEVDGTIYQAGNQVCDSSGNCVGGAGGSKWTLNSTLIHPFNTTLDVVVGGTATSSAKFQAYGIETTGGNVASLTSNTITTGSVFSATASAITSGNILKLGQGGNSAFSGNVIYADIDNRGAGDNGFTGDFLQFDDATITVFDVNYLGAIRASDLTLGLADTSATITTAD</sequence>
<dbReference type="AlphaFoldDB" id="A0A0G0X6D0"/>
<dbReference type="Proteomes" id="UP000034920">
    <property type="component" value="Unassembled WGS sequence"/>
</dbReference>
<feature type="non-terminal residue" evidence="1">
    <location>
        <position position="483"/>
    </location>
</feature>